<organism evidence="1 2">
    <name type="scientific">Devosia oryzisoli</name>
    <dbReference type="NCBI Taxonomy" id="2774138"/>
    <lineage>
        <taxon>Bacteria</taxon>
        <taxon>Pseudomonadati</taxon>
        <taxon>Pseudomonadota</taxon>
        <taxon>Alphaproteobacteria</taxon>
        <taxon>Hyphomicrobiales</taxon>
        <taxon>Devosiaceae</taxon>
        <taxon>Devosia</taxon>
    </lineage>
</organism>
<reference evidence="1" key="1">
    <citation type="submission" date="2020-09" db="EMBL/GenBank/DDBJ databases">
        <title>Genome seq and assembly of Devosia sp.</title>
        <authorList>
            <person name="Chhetri G."/>
        </authorList>
    </citation>
    <scope>NUCLEOTIDE SEQUENCE</scope>
    <source>
        <strain evidence="1">PTR5</strain>
    </source>
</reference>
<dbReference type="RefSeq" id="WP_191772255.1">
    <property type="nucleotide sequence ID" value="NZ_JACYFU010000001.1"/>
</dbReference>
<protein>
    <submittedName>
        <fullName evidence="1">Uncharacterized protein</fullName>
    </submittedName>
</protein>
<gene>
    <name evidence="1" type="ORF">IC608_01445</name>
</gene>
<comment type="caution">
    <text evidence="1">The sequence shown here is derived from an EMBL/GenBank/DDBJ whole genome shotgun (WGS) entry which is preliminary data.</text>
</comment>
<keyword evidence="2" id="KW-1185">Reference proteome</keyword>
<dbReference type="AlphaFoldDB" id="A0A927IRW7"/>
<sequence>MSQPTKEAEFKQRFAAVIRDLHEAGGEDGEAMAILGSMAGELALANKKPSWSAFKQGLTNDTYRQLIAAFTEKGNEHHQAGRHKQAYAIQALAMSVVAMTQRADADVAAGEKLLDQAIDHTAKTYIALRAKQN</sequence>
<proteinExistence type="predicted"/>
<evidence type="ECO:0000313" key="1">
    <source>
        <dbReference type="EMBL" id="MBD8064141.1"/>
    </source>
</evidence>
<dbReference type="Proteomes" id="UP000654108">
    <property type="component" value="Unassembled WGS sequence"/>
</dbReference>
<name>A0A927IRW7_9HYPH</name>
<evidence type="ECO:0000313" key="2">
    <source>
        <dbReference type="Proteomes" id="UP000654108"/>
    </source>
</evidence>
<dbReference type="EMBL" id="JACYFU010000001">
    <property type="protein sequence ID" value="MBD8064141.1"/>
    <property type="molecule type" value="Genomic_DNA"/>
</dbReference>
<accession>A0A927IRW7</accession>